<protein>
    <submittedName>
        <fullName evidence="1">Uncharacterized protein</fullName>
    </submittedName>
</protein>
<organism evidence="1 2">
    <name type="scientific">Lasiodiplodia mahajangana</name>
    <dbReference type="NCBI Taxonomy" id="1108764"/>
    <lineage>
        <taxon>Eukaryota</taxon>
        <taxon>Fungi</taxon>
        <taxon>Dikarya</taxon>
        <taxon>Ascomycota</taxon>
        <taxon>Pezizomycotina</taxon>
        <taxon>Dothideomycetes</taxon>
        <taxon>Dothideomycetes incertae sedis</taxon>
        <taxon>Botryosphaeriales</taxon>
        <taxon>Botryosphaeriaceae</taxon>
        <taxon>Lasiodiplodia</taxon>
    </lineage>
</organism>
<keyword evidence="2" id="KW-1185">Reference proteome</keyword>
<dbReference type="Proteomes" id="UP001153332">
    <property type="component" value="Unassembled WGS sequence"/>
</dbReference>
<accession>A0ACC2JTW9</accession>
<name>A0ACC2JTW9_9PEZI</name>
<comment type="caution">
    <text evidence="1">The sequence shown here is derived from an EMBL/GenBank/DDBJ whole genome shotgun (WGS) entry which is preliminary data.</text>
</comment>
<dbReference type="EMBL" id="JAPUUL010000440">
    <property type="protein sequence ID" value="KAJ8130708.1"/>
    <property type="molecule type" value="Genomic_DNA"/>
</dbReference>
<gene>
    <name evidence="1" type="ORF">O1611_g2919</name>
</gene>
<proteinExistence type="predicted"/>
<sequence length="180" mass="19439">MASAPLGLLTFALTAMGQTLAIALLNCSRTEIAALIAIRTQFPTLEKALGTQDAQKSYTTLILDDCDRLPAMDKHITNLADLFIRNDADRVFGVHLDHGHFETPKGITMLGTNFANLKPHWANATGAESFGTTSVDGHVFGFYERSMSELILDQGTVMLGSSAVRNTLNLPTQCAGRLSQ</sequence>
<reference evidence="1" key="1">
    <citation type="submission" date="2022-12" db="EMBL/GenBank/DDBJ databases">
        <title>Genome Sequence of Lasiodiplodia mahajangana.</title>
        <authorList>
            <person name="Buettner E."/>
        </authorList>
    </citation>
    <scope>NUCLEOTIDE SEQUENCE</scope>
    <source>
        <strain evidence="1">VT137</strain>
    </source>
</reference>
<evidence type="ECO:0000313" key="1">
    <source>
        <dbReference type="EMBL" id="KAJ8130708.1"/>
    </source>
</evidence>
<evidence type="ECO:0000313" key="2">
    <source>
        <dbReference type="Proteomes" id="UP001153332"/>
    </source>
</evidence>